<dbReference type="Gene3D" id="3.40.50.620">
    <property type="entry name" value="HUPs"/>
    <property type="match status" value="1"/>
</dbReference>
<evidence type="ECO:0000256" key="3">
    <source>
        <dbReference type="ARBA" id="ARBA00022741"/>
    </source>
</evidence>
<evidence type="ECO:0000256" key="6">
    <source>
        <dbReference type="HAMAP-Rule" id="MF_01161"/>
    </source>
</evidence>
<dbReference type="InterPro" id="IPR012795">
    <property type="entry name" value="tRNA_Ile_lys_synt_N"/>
</dbReference>
<keyword evidence="4 6" id="KW-0067">ATP-binding</keyword>
<dbReference type="GO" id="GO:0005524">
    <property type="term" value="F:ATP binding"/>
    <property type="evidence" value="ECO:0007669"/>
    <property type="project" value="UniProtKB-UniRule"/>
</dbReference>
<keyword evidence="6" id="KW-0963">Cytoplasm</keyword>
<evidence type="ECO:0000259" key="7">
    <source>
        <dbReference type="Pfam" id="PF01171"/>
    </source>
</evidence>
<evidence type="ECO:0000256" key="1">
    <source>
        <dbReference type="ARBA" id="ARBA00022598"/>
    </source>
</evidence>
<evidence type="ECO:0000313" key="9">
    <source>
        <dbReference type="Proteomes" id="UP000528824"/>
    </source>
</evidence>
<sequence>MSPEAASPRAAILQLLESLQSPARLLVAISGGSDSIGLLLLLDEAVKAAPHRKISLCAATVDHRLRAGSADEAQQVAALCASLGIPHIIAVWQGEKPKTGIMAAAREARYDLLAESAERLGASLIVTGHTLDDQRETLQMRGVRTEQLSSGIADAVLFDRRFWILRPLLFSSRTDIRAFLKDQGVSWIDDPSNEDVKYERVRVRRQLSADRATETDIRAAWEARLALSLRAAEWLDRHFRLHGGLLGQVSVDGLRQDRAVLDYALGRLTAVFGGQAFVPGRAHMERLLSFVTGGEPGRMTTGRVVFDRRRDGLYLARENRGIVPMILRPGEAGVWDGRFEAVNGSGATVRIEAQATSSSLIPVSSGLRPRDVTGIQSPRVAAVNDSTISSESSAPKDLGALDSCDEHRNEGEWSRGLPKAAWKRAVASAPAFSVDGDPLSRESSGSIHLTSYFAPFDRFLTRFDFIFADRLSAVFAMAPYAGLPLRSIDGKTI</sequence>
<dbReference type="GO" id="GO:0005737">
    <property type="term" value="C:cytoplasm"/>
    <property type="evidence" value="ECO:0007669"/>
    <property type="project" value="UniProtKB-SubCell"/>
</dbReference>
<keyword evidence="3 6" id="KW-0547">Nucleotide-binding</keyword>
<dbReference type="InterPro" id="IPR014729">
    <property type="entry name" value="Rossmann-like_a/b/a_fold"/>
</dbReference>
<dbReference type="Proteomes" id="UP000528824">
    <property type="component" value="Unassembled WGS sequence"/>
</dbReference>
<evidence type="ECO:0000256" key="4">
    <source>
        <dbReference type="ARBA" id="ARBA00022840"/>
    </source>
</evidence>
<dbReference type="NCBIfam" id="TIGR02432">
    <property type="entry name" value="lysidine_TilS_N"/>
    <property type="match status" value="1"/>
</dbReference>
<dbReference type="InterPro" id="IPR012094">
    <property type="entry name" value="tRNA_Ile_lys_synt"/>
</dbReference>
<feature type="binding site" evidence="6">
    <location>
        <begin position="30"/>
        <end position="35"/>
    </location>
    <ligand>
        <name>ATP</name>
        <dbReference type="ChEBI" id="CHEBI:30616"/>
    </ligand>
</feature>
<keyword evidence="9" id="KW-1185">Reference proteome</keyword>
<reference evidence="8 9" key="1">
    <citation type="submission" date="2020-08" db="EMBL/GenBank/DDBJ databases">
        <title>Genomic Encyclopedia of Type Strains, Phase IV (KMG-V): Genome sequencing to study the core and pangenomes of soil and plant-associated prokaryotes.</title>
        <authorList>
            <person name="Whitman W."/>
        </authorList>
    </citation>
    <scope>NUCLEOTIDE SEQUENCE [LARGE SCALE GENOMIC DNA]</scope>
    <source>
        <strain evidence="8 9">SEMIA 4034</strain>
    </source>
</reference>
<proteinExistence type="inferred from homology"/>
<feature type="domain" description="tRNA(Ile)-lysidine/2-thiocytidine synthase N-terminal" evidence="7">
    <location>
        <begin position="25"/>
        <end position="205"/>
    </location>
</feature>
<keyword evidence="2 6" id="KW-0819">tRNA processing</keyword>
<keyword evidence="1 6" id="KW-0436">Ligase</keyword>
<dbReference type="Pfam" id="PF01171">
    <property type="entry name" value="ATP_bind_3"/>
    <property type="match status" value="1"/>
</dbReference>
<comment type="caution">
    <text evidence="8">The sequence shown here is derived from an EMBL/GenBank/DDBJ whole genome shotgun (WGS) entry which is preliminary data.</text>
</comment>
<dbReference type="AlphaFoldDB" id="A0A7W8XGJ2"/>
<comment type="function">
    <text evidence="6">Ligates lysine onto the cytidine present at position 34 of the AUA codon-specific tRNA(Ile) that contains the anticodon CAU, in an ATP-dependent manner. Cytidine is converted to lysidine, thus changing the amino acid specificity of the tRNA from methionine to isoleucine.</text>
</comment>
<dbReference type="GO" id="GO:0006400">
    <property type="term" value="P:tRNA modification"/>
    <property type="evidence" value="ECO:0007669"/>
    <property type="project" value="UniProtKB-UniRule"/>
</dbReference>
<name>A0A7W8XGJ2_9HYPH</name>
<comment type="similarity">
    <text evidence="6">Belongs to the tRNA(Ile)-lysidine synthase family.</text>
</comment>
<dbReference type="EMBL" id="JACHBC010000008">
    <property type="protein sequence ID" value="MBB5562458.1"/>
    <property type="molecule type" value="Genomic_DNA"/>
</dbReference>
<dbReference type="HAMAP" id="MF_01161">
    <property type="entry name" value="tRNA_Ile_lys_synt"/>
    <property type="match status" value="1"/>
</dbReference>
<dbReference type="InterPro" id="IPR011063">
    <property type="entry name" value="TilS/TtcA_N"/>
</dbReference>
<dbReference type="PANTHER" id="PTHR43033:SF1">
    <property type="entry name" value="TRNA(ILE)-LYSIDINE SYNTHASE-RELATED"/>
    <property type="match status" value="1"/>
</dbReference>
<dbReference type="SUPFAM" id="SSF52402">
    <property type="entry name" value="Adenine nucleotide alpha hydrolases-like"/>
    <property type="match status" value="1"/>
</dbReference>
<dbReference type="CDD" id="cd01992">
    <property type="entry name" value="TilS_N"/>
    <property type="match status" value="1"/>
</dbReference>
<dbReference type="EC" id="6.3.4.19" evidence="6"/>
<dbReference type="PANTHER" id="PTHR43033">
    <property type="entry name" value="TRNA(ILE)-LYSIDINE SYNTHASE-RELATED"/>
    <property type="match status" value="1"/>
</dbReference>
<evidence type="ECO:0000256" key="5">
    <source>
        <dbReference type="ARBA" id="ARBA00048539"/>
    </source>
</evidence>
<dbReference type="GO" id="GO:0032267">
    <property type="term" value="F:tRNA(Ile)-lysidine synthase activity"/>
    <property type="evidence" value="ECO:0007669"/>
    <property type="project" value="UniProtKB-EC"/>
</dbReference>
<accession>A0A7W8XGJ2</accession>
<gene>
    <name evidence="6" type="primary">tilS</name>
    <name evidence="8" type="ORF">GGI59_004142</name>
</gene>
<evidence type="ECO:0000256" key="2">
    <source>
        <dbReference type="ARBA" id="ARBA00022694"/>
    </source>
</evidence>
<comment type="subcellular location">
    <subcellularLocation>
        <location evidence="6">Cytoplasm</location>
    </subcellularLocation>
</comment>
<dbReference type="RefSeq" id="WP_183918121.1">
    <property type="nucleotide sequence ID" value="NZ_JACHBB010000008.1"/>
</dbReference>
<organism evidence="8 9">
    <name type="scientific">Rhizobium lentis</name>
    <dbReference type="NCBI Taxonomy" id="1138194"/>
    <lineage>
        <taxon>Bacteria</taxon>
        <taxon>Pseudomonadati</taxon>
        <taxon>Pseudomonadota</taxon>
        <taxon>Alphaproteobacteria</taxon>
        <taxon>Hyphomicrobiales</taxon>
        <taxon>Rhizobiaceae</taxon>
        <taxon>Rhizobium/Agrobacterium group</taxon>
        <taxon>Rhizobium</taxon>
    </lineage>
</organism>
<protein>
    <recommendedName>
        <fullName evidence="6">tRNA(Ile)-lysidine synthase</fullName>
        <ecNumber evidence="6">6.3.4.19</ecNumber>
    </recommendedName>
    <alternativeName>
        <fullName evidence="6">tRNA(Ile)-2-lysyl-cytidine synthase</fullName>
    </alternativeName>
    <alternativeName>
        <fullName evidence="6">tRNA(Ile)-lysidine synthetase</fullName>
    </alternativeName>
</protein>
<comment type="domain">
    <text evidence="6">The N-terminal region contains the highly conserved SGGXDS motif, predicted to be a P-loop motif involved in ATP binding.</text>
</comment>
<comment type="catalytic activity">
    <reaction evidence="5 6">
        <text>cytidine(34) in tRNA(Ile2) + L-lysine + ATP = lysidine(34) in tRNA(Ile2) + AMP + diphosphate + H(+)</text>
        <dbReference type="Rhea" id="RHEA:43744"/>
        <dbReference type="Rhea" id="RHEA-COMP:10625"/>
        <dbReference type="Rhea" id="RHEA-COMP:10670"/>
        <dbReference type="ChEBI" id="CHEBI:15378"/>
        <dbReference type="ChEBI" id="CHEBI:30616"/>
        <dbReference type="ChEBI" id="CHEBI:32551"/>
        <dbReference type="ChEBI" id="CHEBI:33019"/>
        <dbReference type="ChEBI" id="CHEBI:82748"/>
        <dbReference type="ChEBI" id="CHEBI:83665"/>
        <dbReference type="ChEBI" id="CHEBI:456215"/>
        <dbReference type="EC" id="6.3.4.19"/>
    </reaction>
</comment>
<evidence type="ECO:0000313" key="8">
    <source>
        <dbReference type="EMBL" id="MBB5562458.1"/>
    </source>
</evidence>